<dbReference type="GO" id="GO:1990966">
    <property type="term" value="P:ATP generation from poly-ADP-D-ribose"/>
    <property type="evidence" value="ECO:0007669"/>
    <property type="project" value="TreeGrafter"/>
</dbReference>
<dbReference type="PANTHER" id="PTHR12837:SF0">
    <property type="entry name" value="POLY(ADP-RIBOSE) GLYCOHYDROLASE"/>
    <property type="match status" value="1"/>
</dbReference>
<dbReference type="AlphaFoldDB" id="A0AA40BRT9"/>
<sequence>MPPSYPKFYLLPSSREYKCDDRFSLHPTGGQVEDENGQVPFWPVLRQVLSQPVNSTAGLIDILDTISVTLRGTSKPAGDYELLLEEITSLSCNIFFEKIWPRLVTVALEMPVLFPDDQLPVLGQNRASNHLRFSRRQVACLAVHQFLRTLSVPSWRDDDGTHDFGIWYSSQQRQPSAVRAYLRALMLYFSEVVCEDEQIDIGVEDWAVDYTLHFLPERYDEIIAEDRPLAELKVVVVEKYDTSPASLGVDTNRQAVVLSSNKIVGFGQSATQEEVHVGISPEACPIVLVTPPLGKEQILKVRGAQAMVNIIGKGRDITVETGMPFREGSQTAWKQRTMLFMDALELDLVDGGGLTDLGTENMARETAKAYTAFSSSLDGSMSEIRTGLWGCGAFGGDPEVKMLLLWLAASTAGVKLMVVCEDELQTFAQRLQDVVHMMQQTVCGTVFLRNLLQEIPKGLSRGETLEWLKKGAQRASQTSEAQGGAA</sequence>
<dbReference type="GO" id="GO:0005634">
    <property type="term" value="C:nucleus"/>
    <property type="evidence" value="ECO:0007669"/>
    <property type="project" value="TreeGrafter"/>
</dbReference>
<keyword evidence="3" id="KW-0378">Hydrolase</keyword>
<dbReference type="InterPro" id="IPR007724">
    <property type="entry name" value="Poly_GlycHdrlase"/>
</dbReference>
<accession>A0AA40BRT9</accession>
<keyword evidence="8" id="KW-1185">Reference proteome</keyword>
<protein>
    <recommendedName>
        <fullName evidence="2">poly(ADP-ribose) glycohydrolase</fullName>
        <ecNumber evidence="2">3.2.1.143</ecNumber>
    </recommendedName>
</protein>
<dbReference type="GO" id="GO:0006282">
    <property type="term" value="P:regulation of DNA repair"/>
    <property type="evidence" value="ECO:0007669"/>
    <property type="project" value="InterPro"/>
</dbReference>
<organism evidence="7 8">
    <name type="scientific">Apiosordaria backusii</name>
    <dbReference type="NCBI Taxonomy" id="314023"/>
    <lineage>
        <taxon>Eukaryota</taxon>
        <taxon>Fungi</taxon>
        <taxon>Dikarya</taxon>
        <taxon>Ascomycota</taxon>
        <taxon>Pezizomycotina</taxon>
        <taxon>Sordariomycetes</taxon>
        <taxon>Sordariomycetidae</taxon>
        <taxon>Sordariales</taxon>
        <taxon>Lasiosphaeriaceae</taxon>
        <taxon>Apiosordaria</taxon>
    </lineage>
</organism>
<reference evidence="7" key="1">
    <citation type="submission" date="2023-06" db="EMBL/GenBank/DDBJ databases">
        <title>Genome-scale phylogeny and comparative genomics of the fungal order Sordariales.</title>
        <authorList>
            <consortium name="Lawrence Berkeley National Laboratory"/>
            <person name="Hensen N."/>
            <person name="Bonometti L."/>
            <person name="Westerberg I."/>
            <person name="Brannstrom I.O."/>
            <person name="Guillou S."/>
            <person name="Cros-Aarteil S."/>
            <person name="Calhoun S."/>
            <person name="Haridas S."/>
            <person name="Kuo A."/>
            <person name="Mondo S."/>
            <person name="Pangilinan J."/>
            <person name="Riley R."/>
            <person name="Labutti K."/>
            <person name="Andreopoulos B."/>
            <person name="Lipzen A."/>
            <person name="Chen C."/>
            <person name="Yanf M."/>
            <person name="Daum C."/>
            <person name="Ng V."/>
            <person name="Clum A."/>
            <person name="Steindorff A."/>
            <person name="Ohm R."/>
            <person name="Martin F."/>
            <person name="Silar P."/>
            <person name="Natvig D."/>
            <person name="Lalanne C."/>
            <person name="Gautier V."/>
            <person name="Ament-Velasquez S.L."/>
            <person name="Kruys A."/>
            <person name="Hutchinson M.I."/>
            <person name="Powell A.J."/>
            <person name="Barry K."/>
            <person name="Miller A.N."/>
            <person name="Grigoriev I.V."/>
            <person name="Debuchy R."/>
            <person name="Gladieux P."/>
            <person name="Thoren M.H."/>
            <person name="Johannesson H."/>
        </authorList>
    </citation>
    <scope>NUCLEOTIDE SEQUENCE</scope>
    <source>
        <strain evidence="7">CBS 540.89</strain>
    </source>
</reference>
<evidence type="ECO:0000259" key="6">
    <source>
        <dbReference type="Pfam" id="PF20811"/>
    </source>
</evidence>
<feature type="active site" evidence="4">
    <location>
        <position position="274"/>
    </location>
</feature>
<dbReference type="GO" id="GO:0009225">
    <property type="term" value="P:nucleotide-sugar metabolic process"/>
    <property type="evidence" value="ECO:0007669"/>
    <property type="project" value="TreeGrafter"/>
</dbReference>
<comment type="similarity">
    <text evidence="1">Belongs to the poly(ADP-ribose) glycohydrolase family.</text>
</comment>
<name>A0AA40BRT9_9PEZI</name>
<dbReference type="InterPro" id="IPR048362">
    <property type="entry name" value="PARG_helical"/>
</dbReference>
<gene>
    <name evidence="7" type="ORF">B0T21DRAFT_346435</name>
</gene>
<evidence type="ECO:0000256" key="2">
    <source>
        <dbReference type="ARBA" id="ARBA00012255"/>
    </source>
</evidence>
<dbReference type="GO" id="GO:0005737">
    <property type="term" value="C:cytoplasm"/>
    <property type="evidence" value="ECO:0007669"/>
    <property type="project" value="TreeGrafter"/>
</dbReference>
<evidence type="ECO:0000256" key="4">
    <source>
        <dbReference type="PIRSR" id="PIRSR607724-1"/>
    </source>
</evidence>
<feature type="active site" evidence="4">
    <location>
        <position position="273"/>
    </location>
</feature>
<dbReference type="PANTHER" id="PTHR12837">
    <property type="entry name" value="POLY ADP-RIBOSE GLYCOHYDROLASE"/>
    <property type="match status" value="1"/>
</dbReference>
<dbReference type="EC" id="3.2.1.143" evidence="2"/>
<feature type="domain" description="PARG catalytic Macro" evidence="5">
    <location>
        <begin position="248"/>
        <end position="421"/>
    </location>
</feature>
<dbReference type="InterPro" id="IPR046372">
    <property type="entry name" value="PARG_cat_C"/>
</dbReference>
<evidence type="ECO:0000256" key="1">
    <source>
        <dbReference type="ARBA" id="ARBA00009545"/>
    </source>
</evidence>
<dbReference type="GO" id="GO:0004649">
    <property type="term" value="F:poly(ADP-ribose) glycohydrolase activity"/>
    <property type="evidence" value="ECO:0007669"/>
    <property type="project" value="UniProtKB-EC"/>
</dbReference>
<evidence type="ECO:0000256" key="3">
    <source>
        <dbReference type="ARBA" id="ARBA00022801"/>
    </source>
</evidence>
<feature type="active site" evidence="4">
    <location>
        <position position="250"/>
    </location>
</feature>
<comment type="caution">
    <text evidence="7">The sequence shown here is derived from an EMBL/GenBank/DDBJ whole genome shotgun (WGS) entry which is preliminary data.</text>
</comment>
<proteinExistence type="inferred from homology"/>
<evidence type="ECO:0000259" key="5">
    <source>
        <dbReference type="Pfam" id="PF05028"/>
    </source>
</evidence>
<dbReference type="Pfam" id="PF20811">
    <property type="entry name" value="PARG_cat_N"/>
    <property type="match status" value="1"/>
</dbReference>
<feature type="domain" description="PARG helical" evidence="6">
    <location>
        <begin position="94"/>
        <end position="197"/>
    </location>
</feature>
<dbReference type="EMBL" id="JAUKTV010000004">
    <property type="protein sequence ID" value="KAK0739080.1"/>
    <property type="molecule type" value="Genomic_DNA"/>
</dbReference>
<evidence type="ECO:0000313" key="7">
    <source>
        <dbReference type="EMBL" id="KAK0739080.1"/>
    </source>
</evidence>
<dbReference type="Proteomes" id="UP001172159">
    <property type="component" value="Unassembled WGS sequence"/>
</dbReference>
<dbReference type="GO" id="GO:0005975">
    <property type="term" value="P:carbohydrate metabolic process"/>
    <property type="evidence" value="ECO:0007669"/>
    <property type="project" value="InterPro"/>
</dbReference>
<evidence type="ECO:0000313" key="8">
    <source>
        <dbReference type="Proteomes" id="UP001172159"/>
    </source>
</evidence>
<dbReference type="Pfam" id="PF05028">
    <property type="entry name" value="PARG_cat_C"/>
    <property type="match status" value="1"/>
</dbReference>